<comment type="caution">
    <text evidence="2">The sequence shown here is derived from an EMBL/GenBank/DDBJ whole genome shotgun (WGS) entry which is preliminary data.</text>
</comment>
<proteinExistence type="predicted"/>
<dbReference type="InterPro" id="IPR032710">
    <property type="entry name" value="NTF2-like_dom_sf"/>
</dbReference>
<dbReference type="SUPFAM" id="SSF54427">
    <property type="entry name" value="NTF2-like"/>
    <property type="match status" value="1"/>
</dbReference>
<dbReference type="OrthoDB" id="9812295at2"/>
<protein>
    <submittedName>
        <fullName evidence="2">DUF4440 domain-containing protein</fullName>
    </submittedName>
</protein>
<feature type="domain" description="SnoaL-like" evidence="1">
    <location>
        <begin position="13"/>
        <end position="135"/>
    </location>
</feature>
<dbReference type="InterPro" id="IPR037401">
    <property type="entry name" value="SnoaL-like"/>
</dbReference>
<gene>
    <name evidence="2" type="ORF">EOE67_10710</name>
</gene>
<dbReference type="AlphaFoldDB" id="A0A437QS71"/>
<dbReference type="Pfam" id="PF13474">
    <property type="entry name" value="SnoaL_3"/>
    <property type="match status" value="1"/>
</dbReference>
<dbReference type="Proteomes" id="UP000283077">
    <property type="component" value="Unassembled WGS sequence"/>
</dbReference>
<evidence type="ECO:0000313" key="3">
    <source>
        <dbReference type="Proteomes" id="UP000283077"/>
    </source>
</evidence>
<name>A0A437QS71_9GAMM</name>
<sequence>MQQTQQQGAEQQIREILASWTEAVQAKDLSRVMAIYAPHIRSFDAIQKLQFRGVEVYRAHWENCMSHCGGGPSIFRMAQLEVEANADLAFSHTLIQCGGSNEQGEEQGCWMRTTQCWRKTAGQWQVVHEHFSVPFDMESNAPMFSLQPD</sequence>
<dbReference type="EMBL" id="SACS01000010">
    <property type="protein sequence ID" value="RVU37347.1"/>
    <property type="molecule type" value="Genomic_DNA"/>
</dbReference>
<evidence type="ECO:0000259" key="1">
    <source>
        <dbReference type="Pfam" id="PF13474"/>
    </source>
</evidence>
<reference evidence="2 3" key="1">
    <citation type="submission" date="2019-01" db="EMBL/GenBank/DDBJ databases">
        <authorList>
            <person name="Chen W.-M."/>
        </authorList>
    </citation>
    <scope>NUCLEOTIDE SEQUENCE [LARGE SCALE GENOMIC DNA]</scope>
    <source>
        <strain evidence="2 3">KYPC3</strain>
    </source>
</reference>
<keyword evidence="3" id="KW-1185">Reference proteome</keyword>
<dbReference type="Gene3D" id="3.10.450.50">
    <property type="match status" value="1"/>
</dbReference>
<accession>A0A437QS71</accession>
<dbReference type="RefSeq" id="WP_127699074.1">
    <property type="nucleotide sequence ID" value="NZ_SACS01000010.1"/>
</dbReference>
<evidence type="ECO:0000313" key="2">
    <source>
        <dbReference type="EMBL" id="RVU37347.1"/>
    </source>
</evidence>
<organism evidence="2 3">
    <name type="scientific">Rheinheimera riviphila</name>
    <dbReference type="NCBI Taxonomy" id="1834037"/>
    <lineage>
        <taxon>Bacteria</taxon>
        <taxon>Pseudomonadati</taxon>
        <taxon>Pseudomonadota</taxon>
        <taxon>Gammaproteobacteria</taxon>
        <taxon>Chromatiales</taxon>
        <taxon>Chromatiaceae</taxon>
        <taxon>Rheinheimera</taxon>
    </lineage>
</organism>